<gene>
    <name evidence="2" type="ORF">B0T15DRAFT_274952</name>
</gene>
<proteinExistence type="predicted"/>
<name>A0AAJ0LZH3_9PEZI</name>
<dbReference type="RefSeq" id="XP_062719216.1">
    <property type="nucleotide sequence ID" value="XM_062863501.1"/>
</dbReference>
<organism evidence="2 3">
    <name type="scientific">Chaetomium strumarium</name>
    <dbReference type="NCBI Taxonomy" id="1170767"/>
    <lineage>
        <taxon>Eukaryota</taxon>
        <taxon>Fungi</taxon>
        <taxon>Dikarya</taxon>
        <taxon>Ascomycota</taxon>
        <taxon>Pezizomycotina</taxon>
        <taxon>Sordariomycetes</taxon>
        <taxon>Sordariomycetidae</taxon>
        <taxon>Sordariales</taxon>
        <taxon>Chaetomiaceae</taxon>
        <taxon>Chaetomium</taxon>
    </lineage>
</organism>
<dbReference type="EMBL" id="JAUDZG010000006">
    <property type="protein sequence ID" value="KAK3303436.1"/>
    <property type="molecule type" value="Genomic_DNA"/>
</dbReference>
<dbReference type="AlphaFoldDB" id="A0AAJ0LZH3"/>
<evidence type="ECO:0000256" key="1">
    <source>
        <dbReference type="SAM" id="MobiDB-lite"/>
    </source>
</evidence>
<dbReference type="Proteomes" id="UP001273166">
    <property type="component" value="Unassembled WGS sequence"/>
</dbReference>
<dbReference type="GeneID" id="87882330"/>
<keyword evidence="3" id="KW-1185">Reference proteome</keyword>
<evidence type="ECO:0000313" key="3">
    <source>
        <dbReference type="Proteomes" id="UP001273166"/>
    </source>
</evidence>
<comment type="caution">
    <text evidence="2">The sequence shown here is derived from an EMBL/GenBank/DDBJ whole genome shotgun (WGS) entry which is preliminary data.</text>
</comment>
<reference evidence="2" key="1">
    <citation type="journal article" date="2023" name="Mol. Phylogenet. Evol.">
        <title>Genome-scale phylogeny and comparative genomics of the fungal order Sordariales.</title>
        <authorList>
            <person name="Hensen N."/>
            <person name="Bonometti L."/>
            <person name="Westerberg I."/>
            <person name="Brannstrom I.O."/>
            <person name="Guillou S."/>
            <person name="Cros-Aarteil S."/>
            <person name="Calhoun S."/>
            <person name="Haridas S."/>
            <person name="Kuo A."/>
            <person name="Mondo S."/>
            <person name="Pangilinan J."/>
            <person name="Riley R."/>
            <person name="LaButti K."/>
            <person name="Andreopoulos B."/>
            <person name="Lipzen A."/>
            <person name="Chen C."/>
            <person name="Yan M."/>
            <person name="Daum C."/>
            <person name="Ng V."/>
            <person name="Clum A."/>
            <person name="Steindorff A."/>
            <person name="Ohm R.A."/>
            <person name="Martin F."/>
            <person name="Silar P."/>
            <person name="Natvig D.O."/>
            <person name="Lalanne C."/>
            <person name="Gautier V."/>
            <person name="Ament-Velasquez S.L."/>
            <person name="Kruys A."/>
            <person name="Hutchinson M.I."/>
            <person name="Powell A.J."/>
            <person name="Barry K."/>
            <person name="Miller A.N."/>
            <person name="Grigoriev I.V."/>
            <person name="Debuchy R."/>
            <person name="Gladieux P."/>
            <person name="Hiltunen Thoren M."/>
            <person name="Johannesson H."/>
        </authorList>
    </citation>
    <scope>NUCLEOTIDE SEQUENCE</scope>
    <source>
        <strain evidence="2">CBS 333.67</strain>
    </source>
</reference>
<reference evidence="2" key="2">
    <citation type="submission" date="2023-06" db="EMBL/GenBank/DDBJ databases">
        <authorList>
            <consortium name="Lawrence Berkeley National Laboratory"/>
            <person name="Mondo S.J."/>
            <person name="Hensen N."/>
            <person name="Bonometti L."/>
            <person name="Westerberg I."/>
            <person name="Brannstrom I.O."/>
            <person name="Guillou S."/>
            <person name="Cros-Aarteil S."/>
            <person name="Calhoun S."/>
            <person name="Haridas S."/>
            <person name="Kuo A."/>
            <person name="Pangilinan J."/>
            <person name="Riley R."/>
            <person name="Labutti K."/>
            <person name="Andreopoulos B."/>
            <person name="Lipzen A."/>
            <person name="Chen C."/>
            <person name="Yanf M."/>
            <person name="Daum C."/>
            <person name="Ng V."/>
            <person name="Clum A."/>
            <person name="Steindorff A."/>
            <person name="Ohm R."/>
            <person name="Martin F."/>
            <person name="Silar P."/>
            <person name="Natvig D."/>
            <person name="Lalanne C."/>
            <person name="Gautier V."/>
            <person name="Ament-Velasquez S.L."/>
            <person name="Kruys A."/>
            <person name="Hutchinson M.I."/>
            <person name="Powell A.J."/>
            <person name="Barry K."/>
            <person name="Miller A.N."/>
            <person name="Grigoriev I.V."/>
            <person name="Debuchy R."/>
            <person name="Gladieux P."/>
            <person name="Thoren M.H."/>
            <person name="Johannesson H."/>
        </authorList>
    </citation>
    <scope>NUCLEOTIDE SEQUENCE</scope>
    <source>
        <strain evidence="2">CBS 333.67</strain>
    </source>
</reference>
<feature type="region of interest" description="Disordered" evidence="1">
    <location>
        <begin position="1"/>
        <end position="44"/>
    </location>
</feature>
<accession>A0AAJ0LZH3</accession>
<sequence length="151" mass="15613">MSGWPSETHPWQELKGDEAGETKKATTAAARPSDSDGHGVSFDNGVTAVSYGTTAGRIPTDVEMGPLGTHAIDSGAGPRAAPFGSVSADADAAGADSGVVETGTAPTAAQYKVYKRRWFGLVQLTLLNIVVSWDVSVSPVRQPCRLRGSSP</sequence>
<feature type="compositionally biased region" description="Basic and acidic residues" evidence="1">
    <location>
        <begin position="10"/>
        <end position="24"/>
    </location>
</feature>
<protein>
    <submittedName>
        <fullName evidence="2">Uncharacterized protein</fullName>
    </submittedName>
</protein>
<evidence type="ECO:0000313" key="2">
    <source>
        <dbReference type="EMBL" id="KAK3303436.1"/>
    </source>
</evidence>
<feature type="region of interest" description="Disordered" evidence="1">
    <location>
        <begin position="57"/>
        <end position="76"/>
    </location>
</feature>